<comment type="caution">
    <text evidence="10">The sequence shown here is derived from an EMBL/GenBank/DDBJ whole genome shotgun (WGS) entry which is preliminary data.</text>
</comment>
<feature type="domain" description="Response regulatory" evidence="8">
    <location>
        <begin position="679"/>
        <end position="795"/>
    </location>
</feature>
<dbReference type="InterPro" id="IPR035965">
    <property type="entry name" value="PAS-like_dom_sf"/>
</dbReference>
<evidence type="ECO:0000313" key="10">
    <source>
        <dbReference type="EMBL" id="KFN48254.1"/>
    </source>
</evidence>
<evidence type="ECO:0000313" key="11">
    <source>
        <dbReference type="Proteomes" id="UP000029391"/>
    </source>
</evidence>
<dbReference type="FunFam" id="3.30.565.10:FF:000006">
    <property type="entry name" value="Sensor histidine kinase WalK"/>
    <property type="match status" value="1"/>
</dbReference>
<dbReference type="NCBIfam" id="TIGR00229">
    <property type="entry name" value="sensory_box"/>
    <property type="match status" value="2"/>
</dbReference>
<dbReference type="RefSeq" id="WP_051239387.1">
    <property type="nucleotide sequence ID" value="NZ_AUFF01000001.1"/>
</dbReference>
<dbReference type="Gene3D" id="3.30.565.10">
    <property type="entry name" value="Histidine kinase-like ATPase, C-terminal domain"/>
    <property type="match status" value="1"/>
</dbReference>
<dbReference type="SUPFAM" id="SSF47384">
    <property type="entry name" value="Homodimeric domain of signal transducing histidine kinase"/>
    <property type="match status" value="1"/>
</dbReference>
<dbReference type="CDD" id="cd17580">
    <property type="entry name" value="REC_2_DhkD-like"/>
    <property type="match status" value="1"/>
</dbReference>
<dbReference type="Pfam" id="PF08447">
    <property type="entry name" value="PAS_3"/>
    <property type="match status" value="1"/>
</dbReference>
<dbReference type="EC" id="2.7.13.3" evidence="2"/>
<dbReference type="InterPro" id="IPR036890">
    <property type="entry name" value="HATPase_C_sf"/>
</dbReference>
<dbReference type="Pfam" id="PF08448">
    <property type="entry name" value="PAS_4"/>
    <property type="match status" value="1"/>
</dbReference>
<keyword evidence="4" id="KW-0808">Transferase</keyword>
<keyword evidence="5" id="KW-0418">Kinase</keyword>
<dbReference type="InterPro" id="IPR003594">
    <property type="entry name" value="HATPase_dom"/>
</dbReference>
<dbReference type="SMART" id="SM00448">
    <property type="entry name" value="REC"/>
    <property type="match status" value="1"/>
</dbReference>
<dbReference type="OrthoDB" id="8820742at2"/>
<evidence type="ECO:0000256" key="1">
    <source>
        <dbReference type="ARBA" id="ARBA00000085"/>
    </source>
</evidence>
<dbReference type="SUPFAM" id="SSF55874">
    <property type="entry name" value="ATPase domain of HSP90 chaperone/DNA topoisomerase II/histidine kinase"/>
    <property type="match status" value="1"/>
</dbReference>
<dbReference type="InterPro" id="IPR011006">
    <property type="entry name" value="CheY-like_superfamily"/>
</dbReference>
<dbReference type="eggNOG" id="COG5002">
    <property type="taxonomic scope" value="Bacteria"/>
</dbReference>
<dbReference type="EMBL" id="AWXU01000056">
    <property type="protein sequence ID" value="KFN48254.1"/>
    <property type="molecule type" value="Genomic_DNA"/>
</dbReference>
<dbReference type="Pfam" id="PF02518">
    <property type="entry name" value="HATPase_c"/>
    <property type="match status" value="1"/>
</dbReference>
<name>A0A091BBP1_9GAMM</name>
<feature type="domain" description="PAC" evidence="9">
    <location>
        <begin position="382"/>
        <end position="434"/>
    </location>
</feature>
<dbReference type="Pfam" id="PF00072">
    <property type="entry name" value="Response_reg"/>
    <property type="match status" value="1"/>
</dbReference>
<keyword evidence="3 6" id="KW-0597">Phosphoprotein</keyword>
<accession>A0A091BBP1</accession>
<evidence type="ECO:0000259" key="9">
    <source>
        <dbReference type="PROSITE" id="PS50113"/>
    </source>
</evidence>
<dbReference type="PANTHER" id="PTHR43547:SF2">
    <property type="entry name" value="HYBRID SIGNAL TRANSDUCTION HISTIDINE KINASE C"/>
    <property type="match status" value="1"/>
</dbReference>
<dbReference type="SMART" id="SM00091">
    <property type="entry name" value="PAS"/>
    <property type="match status" value="2"/>
</dbReference>
<dbReference type="Gene3D" id="3.40.50.2300">
    <property type="match status" value="1"/>
</dbReference>
<evidence type="ECO:0000259" key="8">
    <source>
        <dbReference type="PROSITE" id="PS50110"/>
    </source>
</evidence>
<dbReference type="InterPro" id="IPR003661">
    <property type="entry name" value="HisK_dim/P_dom"/>
</dbReference>
<sequence length="824" mass="89814">MADERPDPDRDHGFLHGGGEMGARIRAFPWSGTALGDVPDWSPSWRTVVRLMLTTNHPVFLFLGPELVCLYNDAYARSLGPEKHPGMLGGRGRDWWPEIWDIIGPQIQYVMDGKGSTWHENALVPIDRHGRRDEVYWTYSYSPIDDATAANGIGGVLVLCTETTEQVLAERRVRAAELRWRQLFQQAPGFVCLLEGPRHVFRFANPGYHALIGAGDEILGKPVAEVLPWAVRQGFVDLLDGVLATGEPHIALDAEVELPDHLGGGIRRLDFVYQPIRDERGRIYGIFVIGSDVTSRHLAQEALQRRTEQLHLACDAADLGIHVYDPATGAIDWDARMHALWGLAPDAPVDYAGFVDAIEAADRPVMEAALARALDPAGDGHFAAEFRVRSQADGRLRWVQFTGKASFRDGVAERVVGTARDITEARLADVRRHEFLATLGHELRNPLAPIATSLYLIRHGSPEDAVVRQAHEVIDRQLRQMVRLLEDLLDVVRVTNGRIELRRERLRLDAVLQSALETAAPYVERGDHPLQLSAPATPLFVDADGVRLAQVFANLLINACKYSDRGSRIELVSEAGDGVVRVRVRDQGVGIPAEMQARVFEMFSQAEPSLHRAQGGLGIGLALARGLVEMHGGSIAVHSAGRGHGSEFVVTLPRAADPGAVAAAAAGSARCGATFAGWKILVVDDNVDAADSLAELLQVEGAVVETAHDGDTAITRAEAMRPDALLLDIGLPGRNGFEVAGELRRRAWAASLRIVALSGWGQEGDRRRSREAGVDVHLVKPVDYPELVRALLPPCRSGFSRDAVAGNRPGIGTASRLKPLLRGS</sequence>
<dbReference type="PROSITE" id="PS50110">
    <property type="entry name" value="RESPONSE_REGULATORY"/>
    <property type="match status" value="1"/>
</dbReference>
<evidence type="ECO:0000259" key="7">
    <source>
        <dbReference type="PROSITE" id="PS50109"/>
    </source>
</evidence>
<dbReference type="Gene3D" id="1.10.287.130">
    <property type="match status" value="1"/>
</dbReference>
<dbReference type="Gene3D" id="3.30.450.20">
    <property type="entry name" value="PAS domain"/>
    <property type="match status" value="3"/>
</dbReference>
<dbReference type="PANTHER" id="PTHR43547">
    <property type="entry name" value="TWO-COMPONENT HISTIDINE KINASE"/>
    <property type="match status" value="1"/>
</dbReference>
<dbReference type="SMART" id="SM00387">
    <property type="entry name" value="HATPase_c"/>
    <property type="match status" value="1"/>
</dbReference>
<dbReference type="STRING" id="1121013.GCA_000426365_00455"/>
<dbReference type="InterPro" id="IPR004358">
    <property type="entry name" value="Sig_transdc_His_kin-like_C"/>
</dbReference>
<feature type="domain" description="PAC" evidence="9">
    <location>
        <begin position="252"/>
        <end position="305"/>
    </location>
</feature>
<evidence type="ECO:0000256" key="4">
    <source>
        <dbReference type="ARBA" id="ARBA00022679"/>
    </source>
</evidence>
<comment type="catalytic activity">
    <reaction evidence="1">
        <text>ATP + protein L-histidine = ADP + protein N-phospho-L-histidine.</text>
        <dbReference type="EC" id="2.7.13.3"/>
    </reaction>
</comment>
<dbReference type="PRINTS" id="PR00344">
    <property type="entry name" value="BCTRLSENSOR"/>
</dbReference>
<evidence type="ECO:0000256" key="6">
    <source>
        <dbReference type="PROSITE-ProRule" id="PRU00169"/>
    </source>
</evidence>
<dbReference type="InterPro" id="IPR001789">
    <property type="entry name" value="Sig_transdc_resp-reg_receiver"/>
</dbReference>
<dbReference type="PROSITE" id="PS50113">
    <property type="entry name" value="PAC"/>
    <property type="match status" value="2"/>
</dbReference>
<dbReference type="SUPFAM" id="SSF55785">
    <property type="entry name" value="PYP-like sensor domain (PAS domain)"/>
    <property type="match status" value="2"/>
</dbReference>
<dbReference type="InterPro" id="IPR013656">
    <property type="entry name" value="PAS_4"/>
</dbReference>
<keyword evidence="11" id="KW-1185">Reference proteome</keyword>
<dbReference type="SMART" id="SM00086">
    <property type="entry name" value="PAC"/>
    <property type="match status" value="2"/>
</dbReference>
<dbReference type="InterPro" id="IPR036097">
    <property type="entry name" value="HisK_dim/P_sf"/>
</dbReference>
<dbReference type="CDD" id="cd00082">
    <property type="entry name" value="HisKA"/>
    <property type="match status" value="1"/>
</dbReference>
<dbReference type="InterPro" id="IPR013655">
    <property type="entry name" value="PAS_fold_3"/>
</dbReference>
<dbReference type="eggNOG" id="COG0784">
    <property type="taxonomic scope" value="Bacteria"/>
</dbReference>
<feature type="domain" description="Histidine kinase" evidence="7">
    <location>
        <begin position="438"/>
        <end position="656"/>
    </location>
</feature>
<proteinExistence type="predicted"/>
<dbReference type="SUPFAM" id="SSF52172">
    <property type="entry name" value="CheY-like"/>
    <property type="match status" value="1"/>
</dbReference>
<dbReference type="Gene3D" id="2.10.70.100">
    <property type="match status" value="1"/>
</dbReference>
<dbReference type="AlphaFoldDB" id="A0A091BBP1"/>
<evidence type="ECO:0000256" key="2">
    <source>
        <dbReference type="ARBA" id="ARBA00012438"/>
    </source>
</evidence>
<reference evidence="10 11" key="1">
    <citation type="submission" date="2013-09" db="EMBL/GenBank/DDBJ databases">
        <title>Genome sequencing of Arenimonas composti.</title>
        <authorList>
            <person name="Chen F."/>
            <person name="Wang G."/>
        </authorList>
    </citation>
    <scope>NUCLEOTIDE SEQUENCE [LARGE SCALE GENOMIC DNA]</scope>
    <source>
        <strain evidence="10 11">TR7-09</strain>
    </source>
</reference>
<dbReference type="GO" id="GO:0005886">
    <property type="term" value="C:plasma membrane"/>
    <property type="evidence" value="ECO:0007669"/>
    <property type="project" value="UniProtKB-ARBA"/>
</dbReference>
<dbReference type="InterPro" id="IPR001610">
    <property type="entry name" value="PAC"/>
</dbReference>
<dbReference type="GO" id="GO:0000155">
    <property type="term" value="F:phosphorelay sensor kinase activity"/>
    <property type="evidence" value="ECO:0007669"/>
    <property type="project" value="InterPro"/>
</dbReference>
<gene>
    <name evidence="10" type="ORF">P873_01470</name>
</gene>
<dbReference type="PROSITE" id="PS50109">
    <property type="entry name" value="HIS_KIN"/>
    <property type="match status" value="1"/>
</dbReference>
<dbReference type="SMART" id="SM00388">
    <property type="entry name" value="HisKA"/>
    <property type="match status" value="1"/>
</dbReference>
<feature type="modified residue" description="4-aspartylphosphate" evidence="6">
    <location>
        <position position="728"/>
    </location>
</feature>
<organism evidence="10 11">
    <name type="scientific">Arenimonas composti TR7-09 = DSM 18010</name>
    <dbReference type="NCBI Taxonomy" id="1121013"/>
    <lineage>
        <taxon>Bacteria</taxon>
        <taxon>Pseudomonadati</taxon>
        <taxon>Pseudomonadota</taxon>
        <taxon>Gammaproteobacteria</taxon>
        <taxon>Lysobacterales</taxon>
        <taxon>Lysobacteraceae</taxon>
        <taxon>Arenimonas</taxon>
    </lineage>
</organism>
<evidence type="ECO:0000256" key="3">
    <source>
        <dbReference type="ARBA" id="ARBA00022553"/>
    </source>
</evidence>
<dbReference type="Pfam" id="PF00512">
    <property type="entry name" value="HisKA"/>
    <property type="match status" value="1"/>
</dbReference>
<dbReference type="Proteomes" id="UP000029391">
    <property type="component" value="Unassembled WGS sequence"/>
</dbReference>
<dbReference type="InterPro" id="IPR000014">
    <property type="entry name" value="PAS"/>
</dbReference>
<dbReference type="InterPro" id="IPR000700">
    <property type="entry name" value="PAS-assoc_C"/>
</dbReference>
<dbReference type="InterPro" id="IPR005467">
    <property type="entry name" value="His_kinase_dom"/>
</dbReference>
<protein>
    <recommendedName>
        <fullName evidence="2">histidine kinase</fullName>
        <ecNumber evidence="2">2.7.13.3</ecNumber>
    </recommendedName>
</protein>
<evidence type="ECO:0000256" key="5">
    <source>
        <dbReference type="ARBA" id="ARBA00022777"/>
    </source>
</evidence>